<keyword evidence="4 6" id="KW-1133">Transmembrane helix</keyword>
<evidence type="ECO:0000256" key="2">
    <source>
        <dbReference type="ARBA" id="ARBA00022475"/>
    </source>
</evidence>
<keyword evidence="5 6" id="KW-0472">Membrane</keyword>
<feature type="transmembrane region" description="Helical" evidence="6">
    <location>
        <begin position="82"/>
        <end position="100"/>
    </location>
</feature>
<comment type="subcellular location">
    <subcellularLocation>
        <location evidence="1">Cell membrane</location>
        <topology evidence="1">Multi-pass membrane protein</topology>
    </subcellularLocation>
</comment>
<dbReference type="Pfam" id="PF06081">
    <property type="entry name" value="ArAE_1"/>
    <property type="match status" value="1"/>
</dbReference>
<evidence type="ECO:0000256" key="4">
    <source>
        <dbReference type="ARBA" id="ARBA00022989"/>
    </source>
</evidence>
<proteinExistence type="predicted"/>
<name>A0A4V6PJI5_9LACO</name>
<evidence type="ECO:0000256" key="5">
    <source>
        <dbReference type="ARBA" id="ARBA00023136"/>
    </source>
</evidence>
<evidence type="ECO:0000313" key="8">
    <source>
        <dbReference type="Proteomes" id="UP000295681"/>
    </source>
</evidence>
<evidence type="ECO:0000256" key="6">
    <source>
        <dbReference type="SAM" id="Phobius"/>
    </source>
</evidence>
<evidence type="ECO:0000256" key="3">
    <source>
        <dbReference type="ARBA" id="ARBA00022692"/>
    </source>
</evidence>
<feature type="transmembrane region" description="Helical" evidence="6">
    <location>
        <begin position="106"/>
        <end position="125"/>
    </location>
</feature>
<gene>
    <name evidence="7" type="ORF">C5L23_001067</name>
</gene>
<dbReference type="InterPro" id="IPR010343">
    <property type="entry name" value="ArAE_1"/>
</dbReference>
<dbReference type="Proteomes" id="UP000295681">
    <property type="component" value="Unassembled WGS sequence"/>
</dbReference>
<dbReference type="EMBL" id="PUFI01000005">
    <property type="protein sequence ID" value="TDG69605.1"/>
    <property type="molecule type" value="Genomic_DNA"/>
</dbReference>
<sequence length="161" mass="17749">MKIGNFRLGLRTLKTAFAVMIIIVTFYFFNRPPFIAALAAVFALRETWETTLSFGKVRLISNAVGGALALLYFLIHQAANNAPWVSMVLLPLLVIVEIVLLDGFNYNTGVIGGLAALLMISLTISADETIFYVFERIMDTFIGVAVAILINRFGSPEKEND</sequence>
<dbReference type="GO" id="GO:0005886">
    <property type="term" value="C:plasma membrane"/>
    <property type="evidence" value="ECO:0007669"/>
    <property type="project" value="UniProtKB-SubCell"/>
</dbReference>
<comment type="caution">
    <text evidence="7">The sequence shown here is derived from an EMBL/GenBank/DDBJ whole genome shotgun (WGS) entry which is preliminary data.</text>
</comment>
<keyword evidence="3 6" id="KW-0812">Transmembrane</keyword>
<dbReference type="AlphaFoldDB" id="A0A4V6PJI5"/>
<dbReference type="RefSeq" id="WP_010008815.1">
    <property type="nucleotide sequence ID" value="NZ_JAGYGP010000001.1"/>
</dbReference>
<keyword evidence="2" id="KW-1003">Cell membrane</keyword>
<reference evidence="7 8" key="1">
    <citation type="journal article" date="2019" name="Appl. Microbiol. Biotechnol.">
        <title>Uncovering carbohydrate metabolism through a genotype-phenotype association study of 56 lactic acid bacteria genomes.</title>
        <authorList>
            <person name="Buron-Moles G."/>
            <person name="Chailyan A."/>
            <person name="Dolejs I."/>
            <person name="Forster J."/>
            <person name="Miks M.H."/>
        </authorList>
    </citation>
    <scope>NUCLEOTIDE SEQUENCE [LARGE SCALE GENOMIC DNA]</scope>
    <source>
        <strain evidence="7 8">ATCC 700006</strain>
    </source>
</reference>
<feature type="transmembrane region" description="Helical" evidence="6">
    <location>
        <begin position="57"/>
        <end position="75"/>
    </location>
</feature>
<evidence type="ECO:0008006" key="9">
    <source>
        <dbReference type="Google" id="ProtNLM"/>
    </source>
</evidence>
<dbReference type="STRING" id="907931.GCA_000165675_00305"/>
<organism evidence="7 8">
    <name type="scientific">Leuconostoc fallax</name>
    <dbReference type="NCBI Taxonomy" id="1251"/>
    <lineage>
        <taxon>Bacteria</taxon>
        <taxon>Bacillati</taxon>
        <taxon>Bacillota</taxon>
        <taxon>Bacilli</taxon>
        <taxon>Lactobacillales</taxon>
        <taxon>Lactobacillaceae</taxon>
        <taxon>Leuconostoc</taxon>
    </lineage>
</organism>
<accession>A0A4V6PJI5</accession>
<evidence type="ECO:0000256" key="1">
    <source>
        <dbReference type="ARBA" id="ARBA00004651"/>
    </source>
</evidence>
<protein>
    <recommendedName>
        <fullName evidence="9">FUSC family protein</fullName>
    </recommendedName>
</protein>
<keyword evidence="8" id="KW-1185">Reference proteome</keyword>
<evidence type="ECO:0000313" key="7">
    <source>
        <dbReference type="EMBL" id="TDG69605.1"/>
    </source>
</evidence>